<dbReference type="PANTHER" id="PTHR31357">
    <property type="entry name" value="SERPENTINE RECEPTOR CLASS ALPHA-10"/>
    <property type="match status" value="1"/>
</dbReference>
<keyword evidence="8" id="KW-1185">Reference proteome</keyword>
<evidence type="ECO:0000313" key="8">
    <source>
        <dbReference type="Proteomes" id="UP000008549"/>
    </source>
</evidence>
<reference evidence="7 8" key="1">
    <citation type="journal article" date="2003" name="PLoS Biol.">
        <title>The genome sequence of Caenorhabditis briggsae: a platform for comparative genomics.</title>
        <authorList>
            <person name="Stein L.D."/>
            <person name="Bao Z."/>
            <person name="Blasiar D."/>
            <person name="Blumenthal T."/>
            <person name="Brent M.R."/>
            <person name="Chen N."/>
            <person name="Chinwalla A."/>
            <person name="Clarke L."/>
            <person name="Clee C."/>
            <person name="Coghlan A."/>
            <person name="Coulson A."/>
            <person name="D'Eustachio P."/>
            <person name="Fitch D.H."/>
            <person name="Fulton L.A."/>
            <person name="Fulton R.E."/>
            <person name="Griffiths-Jones S."/>
            <person name="Harris T.W."/>
            <person name="Hillier L.W."/>
            <person name="Kamath R."/>
            <person name="Kuwabara P.E."/>
            <person name="Mardis E.R."/>
            <person name="Marra M.A."/>
            <person name="Miner T.L."/>
            <person name="Minx P."/>
            <person name="Mullikin J.C."/>
            <person name="Plumb R.W."/>
            <person name="Rogers J."/>
            <person name="Schein J.E."/>
            <person name="Sohrmann M."/>
            <person name="Spieth J."/>
            <person name="Stajich J.E."/>
            <person name="Wei C."/>
            <person name="Willey D."/>
            <person name="Wilson R.K."/>
            <person name="Durbin R."/>
            <person name="Waterston R.H."/>
        </authorList>
    </citation>
    <scope>NUCLEOTIDE SEQUENCE [LARGE SCALE GENOMIC DNA]</scope>
    <source>
        <strain evidence="7 8">AF16</strain>
    </source>
</reference>
<dbReference type="RefSeq" id="XP_002648720.1">
    <property type="nucleotide sequence ID" value="XM_002648674.1"/>
</dbReference>
<feature type="transmembrane region" description="Helical" evidence="6">
    <location>
        <begin position="268"/>
        <end position="294"/>
    </location>
</feature>
<organism evidence="7 8">
    <name type="scientific">Caenorhabditis briggsae</name>
    <dbReference type="NCBI Taxonomy" id="6238"/>
    <lineage>
        <taxon>Eukaryota</taxon>
        <taxon>Metazoa</taxon>
        <taxon>Ecdysozoa</taxon>
        <taxon>Nematoda</taxon>
        <taxon>Chromadorea</taxon>
        <taxon>Rhabditida</taxon>
        <taxon>Rhabditina</taxon>
        <taxon>Rhabditomorpha</taxon>
        <taxon>Rhabditoidea</taxon>
        <taxon>Rhabditidae</taxon>
        <taxon>Peloderinae</taxon>
        <taxon>Caenorhabditis</taxon>
    </lineage>
</organism>
<dbReference type="GeneID" id="8590729"/>
<feature type="transmembrane region" description="Helical" evidence="6">
    <location>
        <begin position="139"/>
        <end position="164"/>
    </location>
</feature>
<dbReference type="GO" id="GO:0016020">
    <property type="term" value="C:membrane"/>
    <property type="evidence" value="ECO:0007669"/>
    <property type="project" value="UniProtKB-SubCell"/>
</dbReference>
<feature type="transmembrane region" description="Helical" evidence="6">
    <location>
        <begin position="189"/>
        <end position="208"/>
    </location>
</feature>
<dbReference type="HOGENOM" id="CLU_048025_0_1_1"/>
<name>A8X7M4_CAEBR</name>
<evidence type="ECO:0000256" key="6">
    <source>
        <dbReference type="SAM" id="Phobius"/>
    </source>
</evidence>
<dbReference type="WormBase" id="CBG08892">
    <property type="protein sequence ID" value="CBP02193"/>
    <property type="gene ID" value="WBGene00030602"/>
</dbReference>
<comment type="similarity">
    <text evidence="5">Belongs to the nematode receptor-like protein sra family.</text>
</comment>
<dbReference type="CTD" id="8590729"/>
<dbReference type="GO" id="GO:0004984">
    <property type="term" value="F:olfactory receptor activity"/>
    <property type="evidence" value="ECO:0000318"/>
    <property type="project" value="GO_Central"/>
</dbReference>
<accession>A8X7M4</accession>
<dbReference type="InterPro" id="IPR051080">
    <property type="entry name" value="Nematode_rcpt-like_serp_alpha"/>
</dbReference>
<feature type="transmembrane region" description="Helical" evidence="6">
    <location>
        <begin position="238"/>
        <end position="262"/>
    </location>
</feature>
<dbReference type="AlphaFoldDB" id="A8X7M4"/>
<evidence type="ECO:0000313" key="9">
    <source>
        <dbReference type="WormBase" id="CBG08892"/>
    </source>
</evidence>
<sequence length="329" mass="37728">MSNLTCGSRIDIERFTSYNFIFSLIVGSSAVVSTYVSTVLAIYAIAKRSIFEMSTKLLLYQILFNAVLYQTAYLYEVIQLFYKAFFKLDEPCELLKTEESCFLHFNVFIISTSAMIYGKTGLMLERACATFLKSCNKSILLKISIAIFICVFVLSSQTGLMLTWDDTLNGSAYACYMVPKKSVTRATRFFVVCTILILMNMLLLCLIVRHNKRFQYANRFSVNERFHKHQVIESTMTICILNAVLFVLVLTYTIGIGVLLNIKSILSHFWFTAIISWVYTIPYMALAIPVILIVRIKISRATRITLISVISKTQQTQDDHMNQIKKMWE</sequence>
<feature type="transmembrane region" description="Helical" evidence="6">
    <location>
        <begin position="20"/>
        <end position="45"/>
    </location>
</feature>
<dbReference type="GO" id="GO:0004930">
    <property type="term" value="F:G protein-coupled receptor activity"/>
    <property type="evidence" value="ECO:0007669"/>
    <property type="project" value="InterPro"/>
</dbReference>
<comment type="subcellular location">
    <subcellularLocation>
        <location evidence="1">Membrane</location>
        <topology evidence="1">Multi-pass membrane protein</topology>
    </subcellularLocation>
</comment>
<gene>
    <name evidence="7 9" type="ORF">CBG08892</name>
    <name evidence="7" type="ORF">CBG_08892</name>
</gene>
<keyword evidence="2 6" id="KW-0812">Transmembrane</keyword>
<keyword evidence="4 6" id="KW-0472">Membrane</keyword>
<dbReference type="KEGG" id="cbr:CBG_08892"/>
<reference evidence="7 8" key="2">
    <citation type="journal article" date="2011" name="PLoS Genet.">
        <title>Caenorhabditis briggsae recombinant inbred line genotypes reveal inter-strain incompatibility and the evolution of recombination.</title>
        <authorList>
            <person name="Ross J.A."/>
            <person name="Koboldt D.C."/>
            <person name="Staisch J.E."/>
            <person name="Chamberlin H.M."/>
            <person name="Gupta B.P."/>
            <person name="Miller R.D."/>
            <person name="Baird S.E."/>
            <person name="Haag E.S."/>
        </authorList>
    </citation>
    <scope>NUCLEOTIDE SEQUENCE [LARGE SCALE GENOMIC DNA]</scope>
    <source>
        <strain evidence="7 8">AF16</strain>
    </source>
</reference>
<dbReference type="PANTHER" id="PTHR31357:SF5">
    <property type="entry name" value="SERPENTINE RECEPTOR CLASS ALPHA-1-RELATED"/>
    <property type="match status" value="1"/>
</dbReference>
<dbReference type="OMA" id="IVWCYTI"/>
<dbReference type="InterPro" id="IPR000344">
    <property type="entry name" value="7TM_GPCR_serpentine_rcpt_Sra"/>
</dbReference>
<evidence type="ECO:0000256" key="1">
    <source>
        <dbReference type="ARBA" id="ARBA00004141"/>
    </source>
</evidence>
<protein>
    <submittedName>
        <fullName evidence="7">Protein CBG08892</fullName>
    </submittedName>
</protein>
<evidence type="ECO:0000256" key="5">
    <source>
        <dbReference type="ARBA" id="ARBA00037994"/>
    </source>
</evidence>
<feature type="transmembrane region" description="Helical" evidence="6">
    <location>
        <begin position="57"/>
        <end position="82"/>
    </location>
</feature>
<evidence type="ECO:0000256" key="3">
    <source>
        <dbReference type="ARBA" id="ARBA00022989"/>
    </source>
</evidence>
<dbReference type="PRINTS" id="PR00697">
    <property type="entry name" value="TMPROTEINSRA"/>
</dbReference>
<dbReference type="GO" id="GO:0050907">
    <property type="term" value="P:detection of chemical stimulus involved in sensory perception"/>
    <property type="evidence" value="ECO:0000318"/>
    <property type="project" value="GO_Central"/>
</dbReference>
<evidence type="ECO:0000256" key="4">
    <source>
        <dbReference type="ARBA" id="ARBA00023136"/>
    </source>
</evidence>
<dbReference type="Pfam" id="PF02117">
    <property type="entry name" value="7TM_GPCR_Sra"/>
    <property type="match status" value="1"/>
</dbReference>
<evidence type="ECO:0000256" key="2">
    <source>
        <dbReference type="ARBA" id="ARBA00022692"/>
    </source>
</evidence>
<dbReference type="Proteomes" id="UP000008549">
    <property type="component" value="Unassembled WGS sequence"/>
</dbReference>
<keyword evidence="3 6" id="KW-1133">Transmembrane helix</keyword>
<proteinExistence type="inferred from homology"/>
<dbReference type="InParanoid" id="A8X7M4"/>
<evidence type="ECO:0000313" key="7">
    <source>
        <dbReference type="EMBL" id="CAP28635.1"/>
    </source>
</evidence>
<dbReference type="EMBL" id="HE601213">
    <property type="protein sequence ID" value="CAP28635.1"/>
    <property type="molecule type" value="Genomic_DNA"/>
</dbReference>